<reference evidence="2" key="1">
    <citation type="journal article" date="2023" name="G3 (Bethesda)">
        <title>A reference genome for the long-term kleptoplast-retaining sea slug Elysia crispata morphotype clarki.</title>
        <authorList>
            <person name="Eastman K.E."/>
            <person name="Pendleton A.L."/>
            <person name="Shaikh M.A."/>
            <person name="Suttiyut T."/>
            <person name="Ogas R."/>
            <person name="Tomko P."/>
            <person name="Gavelis G."/>
            <person name="Widhalm J.R."/>
            <person name="Wisecaver J.H."/>
        </authorList>
    </citation>
    <scope>NUCLEOTIDE SEQUENCE</scope>
    <source>
        <strain evidence="2">ECLA1</strain>
    </source>
</reference>
<evidence type="ECO:0000256" key="1">
    <source>
        <dbReference type="SAM" id="MobiDB-lite"/>
    </source>
</evidence>
<comment type="caution">
    <text evidence="2">The sequence shown here is derived from an EMBL/GenBank/DDBJ whole genome shotgun (WGS) entry which is preliminary data.</text>
</comment>
<accession>A0AAE0Z8Z8</accession>
<name>A0AAE0Z8Z8_9GAST</name>
<dbReference type="AlphaFoldDB" id="A0AAE0Z8Z8"/>
<feature type="region of interest" description="Disordered" evidence="1">
    <location>
        <begin position="1"/>
        <end position="76"/>
    </location>
</feature>
<sequence length="76" mass="8033">MASSDMETSGADQSPPVRSVPNAPDSSSAAHRSVSPEATETSATVRPEMQSTPRVPGEPRVTRSGRSVIPPKRFDL</sequence>
<gene>
    <name evidence="2" type="ORF">RRG08_023711</name>
</gene>
<proteinExistence type="predicted"/>
<feature type="compositionally biased region" description="Polar residues" evidence="1">
    <location>
        <begin position="1"/>
        <end position="12"/>
    </location>
</feature>
<keyword evidence="3" id="KW-1185">Reference proteome</keyword>
<protein>
    <submittedName>
        <fullName evidence="2">Uncharacterized protein</fullName>
    </submittedName>
</protein>
<evidence type="ECO:0000313" key="2">
    <source>
        <dbReference type="EMBL" id="KAK3764246.1"/>
    </source>
</evidence>
<organism evidence="2 3">
    <name type="scientific">Elysia crispata</name>
    <name type="common">lettuce slug</name>
    <dbReference type="NCBI Taxonomy" id="231223"/>
    <lineage>
        <taxon>Eukaryota</taxon>
        <taxon>Metazoa</taxon>
        <taxon>Spiralia</taxon>
        <taxon>Lophotrochozoa</taxon>
        <taxon>Mollusca</taxon>
        <taxon>Gastropoda</taxon>
        <taxon>Heterobranchia</taxon>
        <taxon>Euthyneura</taxon>
        <taxon>Panpulmonata</taxon>
        <taxon>Sacoglossa</taxon>
        <taxon>Placobranchoidea</taxon>
        <taxon>Plakobranchidae</taxon>
        <taxon>Elysia</taxon>
    </lineage>
</organism>
<dbReference type="EMBL" id="JAWDGP010004459">
    <property type="protein sequence ID" value="KAK3764246.1"/>
    <property type="molecule type" value="Genomic_DNA"/>
</dbReference>
<feature type="compositionally biased region" description="Polar residues" evidence="1">
    <location>
        <begin position="24"/>
        <end position="53"/>
    </location>
</feature>
<evidence type="ECO:0000313" key="3">
    <source>
        <dbReference type="Proteomes" id="UP001283361"/>
    </source>
</evidence>
<dbReference type="Proteomes" id="UP001283361">
    <property type="component" value="Unassembled WGS sequence"/>
</dbReference>